<name>A0ABU6N3Y7_9BACI</name>
<evidence type="ECO:0000313" key="1">
    <source>
        <dbReference type="EMBL" id="MED1569535.1"/>
    </source>
</evidence>
<proteinExistence type="predicted"/>
<protein>
    <submittedName>
        <fullName evidence="1">Uncharacterized protein</fullName>
    </submittedName>
</protein>
<sequence length="437" mass="49322">MQNAEIGVRSLDIQSGLYRFNDSIIDIKLRKTTSIGKAASLATHLRGLQVIENYDGLIALASKLGISAIELESILSTLDEIEYVKVIGSKQNPDRVEVLLSNFQTTYERLGEQWELSNPAEFEQKMVSIISKLSSEAIHKNQFNTTYDLNEDESSLIMDLGTQGGLIGSYNNPSTGYEMFYSPIYMEENPQDVISLISKFPDKDVKKTFELLKSFPGYPVFNLNNINNDILLEMMTSNIYQTPAIDASGGRVNFMFSPFTDSQDRQMLKHARFVVAAVRYGEKFSAYGHLRNPAQFLDSLLTRGYIGRNPHSDIEAQYGVLRDCGLGKIIEVVPGRFRFYLSESEYAHNVVELAKKILFSQTDFDPEMARGIVEEAWSERGNLSSYEFTGYIPNLTNINNVRRALSEKQPLNRSHSSQRIINLTLNTLFNGGEPDVF</sequence>
<gene>
    <name evidence="1" type="ORF">P4U88_27730</name>
</gene>
<comment type="caution">
    <text evidence="1">The sequence shown here is derived from an EMBL/GenBank/DDBJ whole genome shotgun (WGS) entry which is preliminary data.</text>
</comment>
<dbReference type="Proteomes" id="UP001309448">
    <property type="component" value="Unassembled WGS sequence"/>
</dbReference>
<evidence type="ECO:0000313" key="2">
    <source>
        <dbReference type="Proteomes" id="UP001309448"/>
    </source>
</evidence>
<dbReference type="RefSeq" id="WP_327922047.1">
    <property type="nucleotide sequence ID" value="NZ_JARMDB010000042.1"/>
</dbReference>
<dbReference type="EMBL" id="JARMDB010000042">
    <property type="protein sequence ID" value="MED1569535.1"/>
    <property type="molecule type" value="Genomic_DNA"/>
</dbReference>
<accession>A0ABU6N3Y7</accession>
<reference evidence="1 2" key="1">
    <citation type="submission" date="2023-03" db="EMBL/GenBank/DDBJ databases">
        <title>Bacillus Genome Sequencing.</title>
        <authorList>
            <person name="Dunlap C."/>
        </authorList>
    </citation>
    <scope>NUCLEOTIDE SEQUENCE [LARGE SCALE GENOMIC DNA]</scope>
    <source>
        <strain evidence="1 2">B-615</strain>
    </source>
</reference>
<keyword evidence="2" id="KW-1185">Reference proteome</keyword>
<organism evidence="1 2">
    <name type="scientific">Bacillus paramycoides</name>
    <dbReference type="NCBI Taxonomy" id="2026194"/>
    <lineage>
        <taxon>Bacteria</taxon>
        <taxon>Bacillati</taxon>
        <taxon>Bacillota</taxon>
        <taxon>Bacilli</taxon>
        <taxon>Bacillales</taxon>
        <taxon>Bacillaceae</taxon>
        <taxon>Bacillus</taxon>
        <taxon>Bacillus cereus group</taxon>
    </lineage>
</organism>